<sequence length="490" mass="53556">MQAQTPSPITSSPLPIGSTADNITTEEEDHLVRSTKKVKNDHDFATDMAQDPPGAEISLPINDTLMSNENNLLQGDLTPESESQKTSSPKVLSFKQVLVSNRDKEIPFSEDVELLNLGEEIDEENVTENEEEEQDGIPVIHLPKSLLDYAREPWKNALIVKPIGYPIGYKSLCSKVRSIWDLQGDFSALDIGMGFVVFKFDMGVDRTNVTQPEVAEPSSSPVTASEQNSGDKTIANQQEYGHWTLVQRKTRRPTMGKRSSDRNQLAHVNKPVGPNSQRLDPRQNRYSLLNWFDASSSGTKKPSTPNKSNGEAKQSQPIWAKVKTNVGGKPTPSNLSGPTLMDFSSLTSESSPNPTSNLPPQAQMNLRPNPSNLSTTRLTENSHSTPLSTAAAASNPTPPPPNLPSPTLSSDGPVDNRSLPPSAESNLHPNQTRGRGRSTDKSRVDNKGNEHESDGTRIQRSRSPTLRNQSGEPERDSEGSNSGQEVGRME</sequence>
<name>A0ACB7YSR2_9ERIC</name>
<reference evidence="1 2" key="1">
    <citation type="journal article" date="2021" name="Hortic Res">
        <title>High-quality reference genome and annotation aids understanding of berry development for evergreen blueberry (Vaccinium darrowii).</title>
        <authorList>
            <person name="Yu J."/>
            <person name="Hulse-Kemp A.M."/>
            <person name="Babiker E."/>
            <person name="Staton M."/>
        </authorList>
    </citation>
    <scope>NUCLEOTIDE SEQUENCE [LARGE SCALE GENOMIC DNA]</scope>
    <source>
        <strain evidence="2">cv. NJ 8807/NJ 8810</strain>
        <tissue evidence="1">Young leaf</tissue>
    </source>
</reference>
<keyword evidence="2" id="KW-1185">Reference proteome</keyword>
<organism evidence="1 2">
    <name type="scientific">Vaccinium darrowii</name>
    <dbReference type="NCBI Taxonomy" id="229202"/>
    <lineage>
        <taxon>Eukaryota</taxon>
        <taxon>Viridiplantae</taxon>
        <taxon>Streptophyta</taxon>
        <taxon>Embryophyta</taxon>
        <taxon>Tracheophyta</taxon>
        <taxon>Spermatophyta</taxon>
        <taxon>Magnoliopsida</taxon>
        <taxon>eudicotyledons</taxon>
        <taxon>Gunneridae</taxon>
        <taxon>Pentapetalae</taxon>
        <taxon>asterids</taxon>
        <taxon>Ericales</taxon>
        <taxon>Ericaceae</taxon>
        <taxon>Vaccinioideae</taxon>
        <taxon>Vaccinieae</taxon>
        <taxon>Vaccinium</taxon>
    </lineage>
</organism>
<gene>
    <name evidence="1" type="ORF">Vadar_001923</name>
</gene>
<protein>
    <submittedName>
        <fullName evidence="1">Uncharacterized protein</fullName>
    </submittedName>
</protein>
<accession>A0ACB7YSR2</accession>
<comment type="caution">
    <text evidence="1">The sequence shown here is derived from an EMBL/GenBank/DDBJ whole genome shotgun (WGS) entry which is preliminary data.</text>
</comment>
<evidence type="ECO:0000313" key="1">
    <source>
        <dbReference type="EMBL" id="KAH7856488.1"/>
    </source>
</evidence>
<dbReference type="EMBL" id="CM037153">
    <property type="protein sequence ID" value="KAH7856488.1"/>
    <property type="molecule type" value="Genomic_DNA"/>
</dbReference>
<dbReference type="Proteomes" id="UP000828048">
    <property type="component" value="Chromosome 3"/>
</dbReference>
<proteinExistence type="predicted"/>
<evidence type="ECO:0000313" key="2">
    <source>
        <dbReference type="Proteomes" id="UP000828048"/>
    </source>
</evidence>